<dbReference type="PROSITE" id="PS01067">
    <property type="entry name" value="SECE_SEC61G"/>
    <property type="match status" value="1"/>
</dbReference>
<reference evidence="12" key="1">
    <citation type="journal article" date="2019" name="Int. J. Syst. Evol. Microbiol.">
        <title>The Global Catalogue of Microorganisms (GCM) 10K type strain sequencing project: providing services to taxonomists for standard genome sequencing and annotation.</title>
        <authorList>
            <consortium name="The Broad Institute Genomics Platform"/>
            <consortium name="The Broad Institute Genome Sequencing Center for Infectious Disease"/>
            <person name="Wu L."/>
            <person name="Ma J."/>
        </authorList>
    </citation>
    <scope>NUCLEOTIDE SEQUENCE [LARGE SCALE GENOMIC DNA]</scope>
    <source>
        <strain evidence="12">JCM 18542</strain>
    </source>
</reference>
<gene>
    <name evidence="9 11" type="primary">secE</name>
    <name evidence="11" type="ORF">GCM10023353_07540</name>
</gene>
<evidence type="ECO:0000256" key="7">
    <source>
        <dbReference type="ARBA" id="ARBA00023010"/>
    </source>
</evidence>
<comment type="subcellular location">
    <subcellularLocation>
        <location evidence="9">Cell membrane</location>
        <topology evidence="9">Single-pass membrane protein</topology>
    </subcellularLocation>
    <subcellularLocation>
        <location evidence="1">Membrane</location>
    </subcellularLocation>
</comment>
<evidence type="ECO:0000256" key="8">
    <source>
        <dbReference type="ARBA" id="ARBA00023136"/>
    </source>
</evidence>
<keyword evidence="12" id="KW-1185">Reference proteome</keyword>
<feature type="transmembrane region" description="Helical" evidence="9">
    <location>
        <begin position="75"/>
        <end position="96"/>
    </location>
</feature>
<evidence type="ECO:0000256" key="1">
    <source>
        <dbReference type="ARBA" id="ARBA00004370"/>
    </source>
</evidence>
<comment type="subunit">
    <text evidence="9">Component of the Sec protein translocase complex. Heterotrimer consisting of SecY, SecE and SecG subunits. The heterotrimers can form oligomers, although 1 heterotrimer is thought to be able to translocate proteins. Interacts with the ribosome. Interacts with SecDF, and other proteins may be involved. Interacts with SecA.</text>
</comment>
<proteinExistence type="inferred from homology"/>
<evidence type="ECO:0000256" key="6">
    <source>
        <dbReference type="ARBA" id="ARBA00022989"/>
    </source>
</evidence>
<dbReference type="InterPro" id="IPR038379">
    <property type="entry name" value="SecE_sf"/>
</dbReference>
<evidence type="ECO:0000256" key="3">
    <source>
        <dbReference type="ARBA" id="ARBA00022475"/>
    </source>
</evidence>
<comment type="similarity">
    <text evidence="9">Belongs to the SecE/SEC61-gamma family.</text>
</comment>
<name>A0ABP9CBM7_9ACTN</name>
<dbReference type="Pfam" id="PF00584">
    <property type="entry name" value="SecE"/>
    <property type="match status" value="1"/>
</dbReference>
<keyword evidence="8 9" id="KW-0472">Membrane</keyword>
<evidence type="ECO:0000313" key="11">
    <source>
        <dbReference type="EMBL" id="GAA4806794.1"/>
    </source>
</evidence>
<dbReference type="PANTHER" id="PTHR33910:SF1">
    <property type="entry name" value="PROTEIN TRANSLOCASE SUBUNIT SECE"/>
    <property type="match status" value="1"/>
</dbReference>
<keyword evidence="5 9" id="KW-0653">Protein transport</keyword>
<organism evidence="11 12">
    <name type="scientific">Tomitella cavernea</name>
    <dbReference type="NCBI Taxonomy" id="1387982"/>
    <lineage>
        <taxon>Bacteria</taxon>
        <taxon>Bacillati</taxon>
        <taxon>Actinomycetota</taxon>
        <taxon>Actinomycetes</taxon>
        <taxon>Mycobacteriales</taxon>
        <taxon>Tomitella</taxon>
    </lineage>
</organism>
<dbReference type="PANTHER" id="PTHR33910">
    <property type="entry name" value="PROTEIN TRANSLOCASE SUBUNIT SECE"/>
    <property type="match status" value="1"/>
</dbReference>
<evidence type="ECO:0000313" key="12">
    <source>
        <dbReference type="Proteomes" id="UP001500839"/>
    </source>
</evidence>
<dbReference type="InterPro" id="IPR001901">
    <property type="entry name" value="Translocase_SecE/Sec61-g"/>
</dbReference>
<accession>A0ABP9CBM7</accession>
<keyword evidence="2 9" id="KW-0813">Transport</keyword>
<evidence type="ECO:0000256" key="5">
    <source>
        <dbReference type="ARBA" id="ARBA00022927"/>
    </source>
</evidence>
<dbReference type="Gene3D" id="1.20.5.1030">
    <property type="entry name" value="Preprotein translocase secy subunit"/>
    <property type="match status" value="1"/>
</dbReference>
<comment type="caution">
    <text evidence="11">The sequence shown here is derived from an EMBL/GenBank/DDBJ whole genome shotgun (WGS) entry which is preliminary data.</text>
</comment>
<dbReference type="EMBL" id="BAABKQ010000001">
    <property type="protein sequence ID" value="GAA4806794.1"/>
    <property type="molecule type" value="Genomic_DNA"/>
</dbReference>
<evidence type="ECO:0000256" key="10">
    <source>
        <dbReference type="SAM" id="MobiDB-lite"/>
    </source>
</evidence>
<evidence type="ECO:0000256" key="2">
    <source>
        <dbReference type="ARBA" id="ARBA00022448"/>
    </source>
</evidence>
<keyword evidence="3 9" id="KW-1003">Cell membrane</keyword>
<evidence type="ECO:0000256" key="9">
    <source>
        <dbReference type="HAMAP-Rule" id="MF_00422"/>
    </source>
</evidence>
<dbReference type="Proteomes" id="UP001500839">
    <property type="component" value="Unassembled WGS sequence"/>
</dbReference>
<sequence length="109" mass="11822">MSDEQDMASGGARPTGKRGRADAVTTVPRPKVRKKAAAEGAASRRGRNPFSLILQFLREVVAEMKKVIWPTKQEWFTYTVVVLVFIVALIGLTTGLDIGFGKAVSVVFG</sequence>
<keyword evidence="6 9" id="KW-1133">Transmembrane helix</keyword>
<dbReference type="NCBIfam" id="TIGR00964">
    <property type="entry name" value="secE_bact"/>
    <property type="match status" value="1"/>
</dbReference>
<dbReference type="InterPro" id="IPR005807">
    <property type="entry name" value="SecE_bac"/>
</dbReference>
<comment type="function">
    <text evidence="9">Essential subunit of the Sec protein translocation channel SecYEG. Clamps together the 2 halves of SecY. May contact the channel plug during translocation.</text>
</comment>
<keyword evidence="4 9" id="KW-0812">Transmembrane</keyword>
<dbReference type="HAMAP" id="MF_00422">
    <property type="entry name" value="SecE"/>
    <property type="match status" value="1"/>
</dbReference>
<keyword evidence="7 9" id="KW-0811">Translocation</keyword>
<protein>
    <recommendedName>
        <fullName evidence="9">Protein translocase subunit SecE</fullName>
    </recommendedName>
</protein>
<dbReference type="RefSeq" id="WP_200175554.1">
    <property type="nucleotide sequence ID" value="NZ_BAABKQ010000001.1"/>
</dbReference>
<feature type="region of interest" description="Disordered" evidence="10">
    <location>
        <begin position="1"/>
        <end position="44"/>
    </location>
</feature>
<evidence type="ECO:0000256" key="4">
    <source>
        <dbReference type="ARBA" id="ARBA00022692"/>
    </source>
</evidence>